<dbReference type="InterPro" id="IPR029044">
    <property type="entry name" value="Nucleotide-diphossugar_trans"/>
</dbReference>
<feature type="transmembrane region" description="Helical" evidence="4">
    <location>
        <begin position="782"/>
        <end position="804"/>
    </location>
</feature>
<keyword evidence="4" id="KW-1133">Transmembrane helix</keyword>
<feature type="repeat" description="PPR" evidence="3">
    <location>
        <begin position="221"/>
        <end position="255"/>
    </location>
</feature>
<dbReference type="InterPro" id="IPR005069">
    <property type="entry name" value="Nucl-diP-sugar_transferase"/>
</dbReference>
<keyword evidence="4" id="KW-0472">Membrane</keyword>
<feature type="transmembrane region" description="Helical" evidence="4">
    <location>
        <begin position="847"/>
        <end position="865"/>
    </location>
</feature>
<dbReference type="InterPro" id="IPR011990">
    <property type="entry name" value="TPR-like_helical_dom_sf"/>
</dbReference>
<evidence type="ECO:0000313" key="7">
    <source>
        <dbReference type="EMBL" id="KAH7575114.1"/>
    </source>
</evidence>
<dbReference type="Pfam" id="PF13041">
    <property type="entry name" value="PPR_2"/>
    <property type="match status" value="2"/>
</dbReference>
<evidence type="ECO:0000256" key="5">
    <source>
        <dbReference type="SAM" id="MobiDB-lite"/>
    </source>
</evidence>
<feature type="region of interest" description="Disordered" evidence="5">
    <location>
        <begin position="1033"/>
        <end position="1060"/>
    </location>
</feature>
<keyword evidence="4" id="KW-0961">Cell wall biogenesis/degradation</keyword>
<dbReference type="SUPFAM" id="SSF53448">
    <property type="entry name" value="Nucleotide-diphospho-sugar transferases"/>
    <property type="match status" value="1"/>
</dbReference>
<keyword evidence="4" id="KW-0808">Transferase</keyword>
<keyword evidence="4" id="KW-0735">Signal-anchor</keyword>
<feature type="repeat" description="PPR" evidence="3">
    <location>
        <begin position="84"/>
        <end position="119"/>
    </location>
</feature>
<proteinExistence type="inferred from homology"/>
<keyword evidence="8" id="KW-1185">Reference proteome</keyword>
<reference evidence="7 8" key="1">
    <citation type="submission" date="2021-02" db="EMBL/GenBank/DDBJ databases">
        <title>Plant Genome Project.</title>
        <authorList>
            <person name="Zhang R.-G."/>
        </authorList>
    </citation>
    <scope>NUCLEOTIDE SEQUENCE [LARGE SCALE GENOMIC DNA]</scope>
    <source>
        <tissue evidence="7">Leaves</tissue>
    </source>
</reference>
<comment type="caution">
    <text evidence="4">Lacks conserved residue(s) required for the propagation of feature annotation.</text>
</comment>
<feature type="domain" description="Nucleotide-diphospho-sugar transferase" evidence="6">
    <location>
        <begin position="1106"/>
        <end position="1328"/>
    </location>
</feature>
<dbReference type="Proteomes" id="UP000827721">
    <property type="component" value="Unassembled WGS sequence"/>
</dbReference>
<evidence type="ECO:0000256" key="2">
    <source>
        <dbReference type="ARBA" id="ARBA00022737"/>
    </source>
</evidence>
<keyword evidence="4" id="KW-0333">Golgi apparatus</keyword>
<feature type="compositionally biased region" description="Basic and acidic residues" evidence="5">
    <location>
        <begin position="665"/>
        <end position="683"/>
    </location>
</feature>
<organism evidence="7 8">
    <name type="scientific">Xanthoceras sorbifolium</name>
    <dbReference type="NCBI Taxonomy" id="99658"/>
    <lineage>
        <taxon>Eukaryota</taxon>
        <taxon>Viridiplantae</taxon>
        <taxon>Streptophyta</taxon>
        <taxon>Embryophyta</taxon>
        <taxon>Tracheophyta</taxon>
        <taxon>Spermatophyta</taxon>
        <taxon>Magnoliopsida</taxon>
        <taxon>eudicotyledons</taxon>
        <taxon>Gunneridae</taxon>
        <taxon>Pentapetalae</taxon>
        <taxon>rosids</taxon>
        <taxon>malvids</taxon>
        <taxon>Sapindales</taxon>
        <taxon>Sapindaceae</taxon>
        <taxon>Xanthoceroideae</taxon>
        <taxon>Xanthoceras</taxon>
    </lineage>
</organism>
<sequence>MRPLKDGLIYHVQSIKAGFRPPIFTANQLIHLYSKHHLLRESQKLFDEMPERNVFTWNTIISAHLKSQNLTRARALFDSAPHKDVVTYNSMLSGYIRADGCETHALELFRGMQNAGYDVMFDEFTVTSMLNLCAKLSSLVYGRQLHAFMVKTGNDVSGFAVSSLIDMYSKCLCFGDVCRVFDGSGEGVDLVSKNAMVAACCKEGKMEMALEIFWREPKLNDVVSWNTLISGYIQNGQMEEGLKLFVCMAENGVRWNEHTFGSVLSACSVLRSLKRGKEVHAWVLKNGLISNLFINSGIVDVYCKCENMKYAESMHLVSGSGNSFSATSMIVGFSYQGNMVEARKLFDSLAEKNTVVWTALFSGYVKAQQCQAVFELLSEFRAKEGIVPDVVMFICVLGACALQAALNPGKEIHAYMLRTGVEMDEKLISTLVDMYSKCGNMTYAEKIFQHFAERDSVLYNVMIAGYAHHGHETRAIRLFQEMMEKGFKPDVVTFIALLSACRHCGSVEMGEKYFKSMTENYHILPERDHYGCMIDLYGRANQLEKAVEFMKRIPIEQDAVILGAFLNACRLNRNAKLVQETEEELLRIEGDNGARYVQLANVYAAEGNWAEMRRIRKQMRGNVKKFAGCSWLYLKSGVQTFISGDTSHSKTKAIYSINDALGSERGLEGSEEPSHRQPSGEENLEERCMRRISSLIQGNLIETAKIADTASITERKDIHLTTQTLQLVVQCRGNFSTNFNELLRNSNPLSLSLGLLCIFEEFMALSSEVGLQLLLCPFSSNVVIRTACCTVGTVLPVYSTFKAIESKDRNEQQKWLIYWAVYGSFGITEVFADKILSWFPLYYHVKFAFLVWLQLPSANGARHLYMSRLRPFLLRHQARLDQIVEFLHCEMSKFINSRQGEIQFVRTLFMKVMASGDRSRISVAIAVGIFLGCLFAFFFPYSFLSPTKPPFHTPRTAKSSTQVPNLFTFNLFDDSASGSVVVSTICESSEQLNLLKPEFLASMENNVKLEKQVRELTEKLRLADLGKDHARKQVSVSGEQQKAGPFGTVKESRTNPTVVPDESVNPRLAKVLEKVAFRREIIVALANSNVKDTLEVWFNSIKRVGIPNYLVVALDDEIFKFCESNDVPVYKRDPDEGMDSIARTGGNHAVSGLKFRILREFLQLGYGVLLSDVDIVYFQNPFDHLYRDSDVEAMTDGHDNMTAYGFDDVFDDPAMGWARYAHTMRVWVYNSGFFYIRPTLPSIELLDRVTGRLSREPSSWDQAVFNEELFFPSHPGYDGLAASRRTMDFYLFMNSKVLFKTVRKDAGLSKFKPVIIHVNYHPDKLSRMIAIVEFYVNGKQDALRPFLDGSEF</sequence>
<comment type="subcellular location">
    <subcellularLocation>
        <location evidence="4">Golgi apparatus membrane</location>
        <topology evidence="4">Single-pass type II membrane protein</topology>
    </subcellularLocation>
</comment>
<dbReference type="InterPro" id="IPR046848">
    <property type="entry name" value="E_motif"/>
</dbReference>
<dbReference type="Pfam" id="PF03134">
    <property type="entry name" value="TB2_DP1_HVA22"/>
    <property type="match status" value="1"/>
</dbReference>
<keyword evidence="4" id="KW-0812">Transmembrane</keyword>
<evidence type="ECO:0000256" key="3">
    <source>
        <dbReference type="PROSITE-ProRule" id="PRU00708"/>
    </source>
</evidence>
<evidence type="ECO:0000259" key="6">
    <source>
        <dbReference type="Pfam" id="PF03407"/>
    </source>
</evidence>
<dbReference type="PANTHER" id="PTHR46581:SF11">
    <property type="entry name" value="GLYCOSYLTRANSFERASE"/>
    <property type="match status" value="1"/>
</dbReference>
<dbReference type="NCBIfam" id="TIGR00756">
    <property type="entry name" value="PPR"/>
    <property type="match status" value="2"/>
</dbReference>
<feature type="repeat" description="PPR" evidence="3">
    <location>
        <begin position="22"/>
        <end position="56"/>
    </location>
</feature>
<dbReference type="Pfam" id="PF20431">
    <property type="entry name" value="E_motif"/>
    <property type="match status" value="1"/>
</dbReference>
<feature type="region of interest" description="Disordered" evidence="5">
    <location>
        <begin position="664"/>
        <end position="683"/>
    </location>
</feature>
<feature type="repeat" description="PPR" evidence="3">
    <location>
        <begin position="455"/>
        <end position="489"/>
    </location>
</feature>
<keyword evidence="4" id="KW-0328">Glycosyltransferase</keyword>
<dbReference type="InterPro" id="IPR002885">
    <property type="entry name" value="PPR_rpt"/>
</dbReference>
<evidence type="ECO:0000313" key="8">
    <source>
        <dbReference type="Proteomes" id="UP000827721"/>
    </source>
</evidence>
<evidence type="ECO:0000256" key="4">
    <source>
        <dbReference type="RuleBase" id="RU363055"/>
    </source>
</evidence>
<dbReference type="PANTHER" id="PTHR46581">
    <property type="entry name" value="ARABINOSYLTRANSFERASE RRA3"/>
    <property type="match status" value="1"/>
</dbReference>
<dbReference type="InterPro" id="IPR004345">
    <property type="entry name" value="TB2_DP1_HVA22"/>
</dbReference>
<dbReference type="Gene3D" id="1.25.40.10">
    <property type="entry name" value="Tetratricopeptide repeat domain"/>
    <property type="match status" value="5"/>
</dbReference>
<comment type="similarity">
    <text evidence="1 4">Belongs to the glycosyltransferase 77 family.</text>
</comment>
<gene>
    <name evidence="7" type="ORF">JRO89_XS02G0050200</name>
</gene>
<comment type="caution">
    <text evidence="7">The sequence shown here is derived from an EMBL/GenBank/DDBJ whole genome shotgun (WGS) entry which is preliminary data.</text>
</comment>
<dbReference type="PROSITE" id="PS51375">
    <property type="entry name" value="PPR"/>
    <property type="match status" value="4"/>
</dbReference>
<dbReference type="InterPro" id="IPR044290">
    <property type="entry name" value="RRA1/2/3"/>
</dbReference>
<protein>
    <recommendedName>
        <fullName evidence="4">Glycosyltransferase</fullName>
        <ecNumber evidence="4">2.4.2.-</ecNumber>
    </recommendedName>
</protein>
<dbReference type="Pfam" id="PF01535">
    <property type="entry name" value="PPR"/>
    <property type="match status" value="8"/>
</dbReference>
<dbReference type="Pfam" id="PF03407">
    <property type="entry name" value="Nucleotid_trans"/>
    <property type="match status" value="1"/>
</dbReference>
<accession>A0ABQ8IF81</accession>
<feature type="transmembrane region" description="Helical" evidence="4">
    <location>
        <begin position="816"/>
        <end position="841"/>
    </location>
</feature>
<keyword evidence="2" id="KW-0677">Repeat</keyword>
<dbReference type="EMBL" id="JAFEMO010000002">
    <property type="protein sequence ID" value="KAH7575114.1"/>
    <property type="molecule type" value="Genomic_DNA"/>
</dbReference>
<name>A0ABQ8IF81_9ROSI</name>
<feature type="transmembrane region" description="Helical" evidence="4">
    <location>
        <begin position="921"/>
        <end position="944"/>
    </location>
</feature>
<evidence type="ECO:0000256" key="1">
    <source>
        <dbReference type="ARBA" id="ARBA00007033"/>
    </source>
</evidence>
<dbReference type="EC" id="2.4.2.-" evidence="4"/>